<comment type="caution">
    <text evidence="10">The sequence shown here is derived from an EMBL/GenBank/DDBJ whole genome shotgun (WGS) entry which is preliminary data.</text>
</comment>
<dbReference type="PROSITE" id="PS00139">
    <property type="entry name" value="THIOL_PROTEASE_CYS"/>
    <property type="match status" value="1"/>
</dbReference>
<evidence type="ECO:0000256" key="1">
    <source>
        <dbReference type="ARBA" id="ARBA00008455"/>
    </source>
</evidence>
<evidence type="ECO:0000313" key="10">
    <source>
        <dbReference type="EMBL" id="KAK1427697.1"/>
    </source>
</evidence>
<dbReference type="Proteomes" id="UP001229421">
    <property type="component" value="Unassembled WGS sequence"/>
</dbReference>
<dbReference type="SMART" id="SM00848">
    <property type="entry name" value="Inhibitor_I29"/>
    <property type="match status" value="1"/>
</dbReference>
<organism evidence="10 11">
    <name type="scientific">Tagetes erecta</name>
    <name type="common">African marigold</name>
    <dbReference type="NCBI Taxonomy" id="13708"/>
    <lineage>
        <taxon>Eukaryota</taxon>
        <taxon>Viridiplantae</taxon>
        <taxon>Streptophyta</taxon>
        <taxon>Embryophyta</taxon>
        <taxon>Tracheophyta</taxon>
        <taxon>Spermatophyta</taxon>
        <taxon>Magnoliopsida</taxon>
        <taxon>eudicotyledons</taxon>
        <taxon>Gunneridae</taxon>
        <taxon>Pentapetalae</taxon>
        <taxon>asterids</taxon>
        <taxon>campanulids</taxon>
        <taxon>Asterales</taxon>
        <taxon>Asteraceae</taxon>
        <taxon>Asteroideae</taxon>
        <taxon>Heliantheae alliance</taxon>
        <taxon>Tageteae</taxon>
        <taxon>Tagetes</taxon>
    </lineage>
</organism>
<comment type="similarity">
    <text evidence="1">Belongs to the peptidase C1 family.</text>
</comment>
<dbReference type="InterPro" id="IPR013128">
    <property type="entry name" value="Peptidase_C1A"/>
</dbReference>
<sequence>MDIKRIILLSFSMVLILGIVESFEYDAKELESEEGWQGMYERWRNHHNVQEVSEDEKVARLSVFKTNVQHVHNTNNMNKAYKLKVNKFATMTNHEFRNTYAASNIKHYRKLRGPRKESFMYENVACVPPTVDWRSHNVVTPAKDQANCGACWAFSTVVAVEGINAIKTGELVSLSEQHLIDCDTVLNEGCDGGLMEPAFIFLQLNGGLTTEQNYPYIAQNGTCDPEKVRNQAVTIDGFEDVPECNEDALLKAVANQPVSAAIDANGHDFQFYSSGVFTGKCGTDVNHAVAVVGYGETQEGMKYWIVKNSWGPLWGEDGFVRLQRGVPDPLGLCGIAVEPSYPIKNSNNPINHEL</sequence>
<evidence type="ECO:0000256" key="2">
    <source>
        <dbReference type="ARBA" id="ARBA00022670"/>
    </source>
</evidence>
<dbReference type="Pfam" id="PF00112">
    <property type="entry name" value="Peptidase_C1"/>
    <property type="match status" value="1"/>
</dbReference>
<accession>A0AAD8P0G3</accession>
<feature type="domain" description="Cathepsin propeptide inhibitor" evidence="9">
    <location>
        <begin position="40"/>
        <end position="96"/>
    </location>
</feature>
<keyword evidence="4" id="KW-0378">Hydrolase</keyword>
<dbReference type="InterPro" id="IPR025660">
    <property type="entry name" value="Pept_his_AS"/>
</dbReference>
<dbReference type="PRINTS" id="PR00705">
    <property type="entry name" value="PAPAIN"/>
</dbReference>
<gene>
    <name evidence="10" type="ORF">QVD17_16390</name>
</gene>
<dbReference type="PROSITE" id="PS00640">
    <property type="entry name" value="THIOL_PROTEASE_ASN"/>
    <property type="match status" value="1"/>
</dbReference>
<reference evidence="10" key="1">
    <citation type="journal article" date="2023" name="bioRxiv">
        <title>Improved chromosome-level genome assembly for marigold (Tagetes erecta).</title>
        <authorList>
            <person name="Jiang F."/>
            <person name="Yuan L."/>
            <person name="Wang S."/>
            <person name="Wang H."/>
            <person name="Xu D."/>
            <person name="Wang A."/>
            <person name="Fan W."/>
        </authorList>
    </citation>
    <scope>NUCLEOTIDE SEQUENCE</scope>
    <source>
        <strain evidence="10">WSJ</strain>
        <tissue evidence="10">Leaf</tissue>
    </source>
</reference>
<keyword evidence="6" id="KW-1015">Disulfide bond</keyword>
<evidence type="ECO:0000259" key="8">
    <source>
        <dbReference type="SMART" id="SM00645"/>
    </source>
</evidence>
<feature type="signal peptide" evidence="7">
    <location>
        <begin position="1"/>
        <end position="22"/>
    </location>
</feature>
<dbReference type="SMART" id="SM00645">
    <property type="entry name" value="Pept_C1"/>
    <property type="match status" value="1"/>
</dbReference>
<protein>
    <submittedName>
        <fullName evidence="10">Uncharacterized protein</fullName>
    </submittedName>
</protein>
<evidence type="ECO:0000256" key="6">
    <source>
        <dbReference type="ARBA" id="ARBA00023157"/>
    </source>
</evidence>
<dbReference type="SUPFAM" id="SSF54001">
    <property type="entry name" value="Cysteine proteinases"/>
    <property type="match status" value="1"/>
</dbReference>
<dbReference type="Gene3D" id="3.90.70.10">
    <property type="entry name" value="Cysteine proteinases"/>
    <property type="match status" value="1"/>
</dbReference>
<dbReference type="Pfam" id="PF08246">
    <property type="entry name" value="Inhibitor_I29"/>
    <property type="match status" value="1"/>
</dbReference>
<feature type="chain" id="PRO_5042053897" evidence="7">
    <location>
        <begin position="23"/>
        <end position="354"/>
    </location>
</feature>
<dbReference type="CDD" id="cd02248">
    <property type="entry name" value="Peptidase_C1A"/>
    <property type="match status" value="1"/>
</dbReference>
<dbReference type="AlphaFoldDB" id="A0AAD8P0G3"/>
<dbReference type="FunFam" id="3.90.70.10:FF:000023">
    <property type="entry name" value="Senescence-specific cysteine protease SAG39"/>
    <property type="match status" value="1"/>
</dbReference>
<name>A0AAD8P0G3_TARER</name>
<dbReference type="PROSITE" id="PS00639">
    <property type="entry name" value="THIOL_PROTEASE_HIS"/>
    <property type="match status" value="1"/>
</dbReference>
<keyword evidence="3 7" id="KW-0732">Signal</keyword>
<keyword evidence="2" id="KW-0645">Protease</keyword>
<dbReference type="GO" id="GO:0008234">
    <property type="term" value="F:cysteine-type peptidase activity"/>
    <property type="evidence" value="ECO:0007669"/>
    <property type="project" value="UniProtKB-KW"/>
</dbReference>
<dbReference type="InterPro" id="IPR000169">
    <property type="entry name" value="Pept_cys_AS"/>
</dbReference>
<dbReference type="EMBL" id="JAUHHV010000004">
    <property type="protein sequence ID" value="KAK1427697.1"/>
    <property type="molecule type" value="Genomic_DNA"/>
</dbReference>
<dbReference type="InterPro" id="IPR038765">
    <property type="entry name" value="Papain-like_cys_pep_sf"/>
</dbReference>
<evidence type="ECO:0000256" key="3">
    <source>
        <dbReference type="ARBA" id="ARBA00022729"/>
    </source>
</evidence>
<dbReference type="InterPro" id="IPR013201">
    <property type="entry name" value="Prot_inhib_I29"/>
</dbReference>
<keyword evidence="5" id="KW-0788">Thiol protease</keyword>
<evidence type="ECO:0000313" key="11">
    <source>
        <dbReference type="Proteomes" id="UP001229421"/>
    </source>
</evidence>
<dbReference type="InterPro" id="IPR039417">
    <property type="entry name" value="Peptidase_C1A_papain-like"/>
</dbReference>
<evidence type="ECO:0000256" key="5">
    <source>
        <dbReference type="ARBA" id="ARBA00022807"/>
    </source>
</evidence>
<evidence type="ECO:0000259" key="9">
    <source>
        <dbReference type="SMART" id="SM00848"/>
    </source>
</evidence>
<dbReference type="PANTHER" id="PTHR12411">
    <property type="entry name" value="CYSTEINE PROTEASE FAMILY C1-RELATED"/>
    <property type="match status" value="1"/>
</dbReference>
<dbReference type="InterPro" id="IPR000668">
    <property type="entry name" value="Peptidase_C1A_C"/>
</dbReference>
<dbReference type="InterPro" id="IPR025661">
    <property type="entry name" value="Pept_asp_AS"/>
</dbReference>
<dbReference type="GO" id="GO:0006508">
    <property type="term" value="P:proteolysis"/>
    <property type="evidence" value="ECO:0007669"/>
    <property type="project" value="UniProtKB-KW"/>
</dbReference>
<proteinExistence type="inferred from homology"/>
<evidence type="ECO:0000256" key="4">
    <source>
        <dbReference type="ARBA" id="ARBA00022801"/>
    </source>
</evidence>
<evidence type="ECO:0000256" key="7">
    <source>
        <dbReference type="SAM" id="SignalP"/>
    </source>
</evidence>
<feature type="domain" description="Peptidase C1A papain C-terminal" evidence="8">
    <location>
        <begin position="127"/>
        <end position="343"/>
    </location>
</feature>
<keyword evidence="11" id="KW-1185">Reference proteome</keyword>